<reference evidence="1" key="1">
    <citation type="journal article" date="2020" name="Stud. Mycol.">
        <title>101 Dothideomycetes genomes: a test case for predicting lifestyles and emergence of pathogens.</title>
        <authorList>
            <person name="Haridas S."/>
            <person name="Albert R."/>
            <person name="Binder M."/>
            <person name="Bloem J."/>
            <person name="Labutti K."/>
            <person name="Salamov A."/>
            <person name="Andreopoulos B."/>
            <person name="Baker S."/>
            <person name="Barry K."/>
            <person name="Bills G."/>
            <person name="Bluhm B."/>
            <person name="Cannon C."/>
            <person name="Castanera R."/>
            <person name="Culley D."/>
            <person name="Daum C."/>
            <person name="Ezra D."/>
            <person name="Gonzalez J."/>
            <person name="Henrissat B."/>
            <person name="Kuo A."/>
            <person name="Liang C."/>
            <person name="Lipzen A."/>
            <person name="Lutzoni F."/>
            <person name="Magnuson J."/>
            <person name="Mondo S."/>
            <person name="Nolan M."/>
            <person name="Ohm R."/>
            <person name="Pangilinan J."/>
            <person name="Park H.-J."/>
            <person name="Ramirez L."/>
            <person name="Alfaro M."/>
            <person name="Sun H."/>
            <person name="Tritt A."/>
            <person name="Yoshinaga Y."/>
            <person name="Zwiers L.-H."/>
            <person name="Turgeon B."/>
            <person name="Goodwin S."/>
            <person name="Spatafora J."/>
            <person name="Crous P."/>
            <person name="Grigoriev I."/>
        </authorList>
    </citation>
    <scope>NUCLEOTIDE SEQUENCE</scope>
    <source>
        <strain evidence="1">CBS 119925</strain>
    </source>
</reference>
<dbReference type="AlphaFoldDB" id="A0A6A6V1A3"/>
<evidence type="ECO:0000313" key="2">
    <source>
        <dbReference type="Proteomes" id="UP000799440"/>
    </source>
</evidence>
<dbReference type="OrthoDB" id="4149149at2759"/>
<accession>A0A6A6V1A3</accession>
<name>A0A6A6V1A3_9PLEO</name>
<dbReference type="EMBL" id="MU006595">
    <property type="protein sequence ID" value="KAF2743699.1"/>
    <property type="molecule type" value="Genomic_DNA"/>
</dbReference>
<dbReference type="Proteomes" id="UP000799440">
    <property type="component" value="Unassembled WGS sequence"/>
</dbReference>
<organism evidence="1 2">
    <name type="scientific">Sporormia fimetaria CBS 119925</name>
    <dbReference type="NCBI Taxonomy" id="1340428"/>
    <lineage>
        <taxon>Eukaryota</taxon>
        <taxon>Fungi</taxon>
        <taxon>Dikarya</taxon>
        <taxon>Ascomycota</taxon>
        <taxon>Pezizomycotina</taxon>
        <taxon>Dothideomycetes</taxon>
        <taxon>Pleosporomycetidae</taxon>
        <taxon>Pleosporales</taxon>
        <taxon>Sporormiaceae</taxon>
        <taxon>Sporormia</taxon>
    </lineage>
</organism>
<evidence type="ECO:0000313" key="1">
    <source>
        <dbReference type="EMBL" id="KAF2743699.1"/>
    </source>
</evidence>
<gene>
    <name evidence="1" type="ORF">M011DRAFT_471245</name>
</gene>
<keyword evidence="2" id="KW-1185">Reference proteome</keyword>
<proteinExistence type="predicted"/>
<protein>
    <submittedName>
        <fullName evidence="1">Uncharacterized protein</fullName>
    </submittedName>
</protein>
<sequence>MDELEQELADSIRRRQNERGEPLEGLFNLTLKMDSGEEEQFEVDMTILDFLAYKATESVLEWQSTRNPPPSDAYSALVTMTAEWRVVLQHRYKGKLLDDRTAFRSRLLQFVLLFTHRLHHEKTWTNEESLREIHVRNRNRWLYWQHQTPHASAIRDSQSKDGHCLAEFSLSSQAIIANRGELADRTGTSKEKRRWVTDVRGTPSLSCLLPLFVELTSARAALNDGWLPTKDWMHLAGQFMLQAVLEEYLLIGASGTETFNSIFAFGCPGTEALDGETIDINAMRRLFCDKDQPHEQLHSWTKIRRQYINEVGQLADYQHPSNCLRYCIGLPVPVCWNL</sequence>